<evidence type="ECO:0000313" key="2">
    <source>
        <dbReference type="EMBL" id="RIV18237.1"/>
    </source>
</evidence>
<gene>
    <name evidence="2" type="ORF">DYU11_28770</name>
</gene>
<comment type="caution">
    <text evidence="2">The sequence shown here is derived from an EMBL/GenBank/DDBJ whole genome shotgun (WGS) entry which is preliminary data.</text>
</comment>
<dbReference type="AlphaFoldDB" id="A0A418LY05"/>
<dbReference type="PANTHER" id="PTHR12110:SF53">
    <property type="entry name" value="BLR5974 PROTEIN"/>
    <property type="match status" value="1"/>
</dbReference>
<keyword evidence="3" id="KW-1185">Reference proteome</keyword>
<dbReference type="InterPro" id="IPR036237">
    <property type="entry name" value="Xyl_isomerase-like_sf"/>
</dbReference>
<accession>A0A418LY05</accession>
<organism evidence="2 3">
    <name type="scientific">Fibrisoma montanum</name>
    <dbReference type="NCBI Taxonomy" id="2305895"/>
    <lineage>
        <taxon>Bacteria</taxon>
        <taxon>Pseudomonadati</taxon>
        <taxon>Bacteroidota</taxon>
        <taxon>Cytophagia</taxon>
        <taxon>Cytophagales</taxon>
        <taxon>Spirosomataceae</taxon>
        <taxon>Fibrisoma</taxon>
    </lineage>
</organism>
<feature type="domain" description="Xylose isomerase-like TIM barrel" evidence="1">
    <location>
        <begin position="83"/>
        <end position="270"/>
    </location>
</feature>
<evidence type="ECO:0000313" key="3">
    <source>
        <dbReference type="Proteomes" id="UP000283523"/>
    </source>
</evidence>
<dbReference type="Proteomes" id="UP000283523">
    <property type="component" value="Unassembled WGS sequence"/>
</dbReference>
<sequence length="283" mass="31808">MSGRMQLGISTYTYGWAVGTPANRPAAHLNEQALLDRAKAFGIGLVQFGDNLPLHDLSTEQLEALYQRALEAKIDLEVGARGLTVEHLERYVEIALRVDAHLLRFVIDRADYEPPVDDVVSLLKEASPLLHRHRITLALENHDRLKAREFARIIERVGSDNVGICLDSVNSMGAGEGLEEVVETLAPYTVNLHLKDFGIERLPHQMGFQIDGRPAGQGMLNVPWLVEQVGQYGRCQTAILEQWVVPEEDIRETIPKEQRWAEESLAYLRTLTLFTDNSLTLHT</sequence>
<proteinExistence type="predicted"/>
<protein>
    <submittedName>
        <fullName evidence="2">Sugar phosphate isomerase/epimerase</fullName>
    </submittedName>
</protein>
<dbReference type="RefSeq" id="WP_119671206.1">
    <property type="nucleotide sequence ID" value="NZ_QXED01000012.1"/>
</dbReference>
<dbReference type="PANTHER" id="PTHR12110">
    <property type="entry name" value="HYDROXYPYRUVATE ISOMERASE"/>
    <property type="match status" value="1"/>
</dbReference>
<dbReference type="GO" id="GO:0016853">
    <property type="term" value="F:isomerase activity"/>
    <property type="evidence" value="ECO:0007669"/>
    <property type="project" value="UniProtKB-KW"/>
</dbReference>
<dbReference type="InterPro" id="IPR050312">
    <property type="entry name" value="IolE/XylAMocC-like"/>
</dbReference>
<reference evidence="2 3" key="1">
    <citation type="submission" date="2018-08" db="EMBL/GenBank/DDBJ databases">
        <title>Fibrisoma montanum sp. nov., isolated from Danxia mountain soil.</title>
        <authorList>
            <person name="Huang Y."/>
        </authorList>
    </citation>
    <scope>NUCLEOTIDE SEQUENCE [LARGE SCALE GENOMIC DNA]</scope>
    <source>
        <strain evidence="2 3">HYT19</strain>
    </source>
</reference>
<name>A0A418LY05_9BACT</name>
<keyword evidence="2" id="KW-0413">Isomerase</keyword>
<dbReference type="OrthoDB" id="256906at2"/>
<dbReference type="Pfam" id="PF01261">
    <property type="entry name" value="AP_endonuc_2"/>
    <property type="match status" value="1"/>
</dbReference>
<dbReference type="InterPro" id="IPR013022">
    <property type="entry name" value="Xyl_isomerase-like_TIM-brl"/>
</dbReference>
<dbReference type="EMBL" id="QXED01000012">
    <property type="protein sequence ID" value="RIV18237.1"/>
    <property type="molecule type" value="Genomic_DNA"/>
</dbReference>
<dbReference type="SUPFAM" id="SSF51658">
    <property type="entry name" value="Xylose isomerase-like"/>
    <property type="match status" value="1"/>
</dbReference>
<evidence type="ECO:0000259" key="1">
    <source>
        <dbReference type="Pfam" id="PF01261"/>
    </source>
</evidence>
<dbReference type="Gene3D" id="3.20.20.150">
    <property type="entry name" value="Divalent-metal-dependent TIM barrel enzymes"/>
    <property type="match status" value="1"/>
</dbReference>